<comment type="caution">
    <text evidence="7">The sequence shown here is derived from an EMBL/GenBank/DDBJ whole genome shotgun (WGS) entry which is preliminary data.</text>
</comment>
<dbReference type="SUPFAM" id="SSF57716">
    <property type="entry name" value="Glucocorticoid receptor-like (DNA-binding domain)"/>
    <property type="match status" value="1"/>
</dbReference>
<feature type="domain" description="LIM zinc-binding" evidence="6">
    <location>
        <begin position="130"/>
        <end position="186"/>
    </location>
</feature>
<evidence type="ECO:0000313" key="8">
    <source>
        <dbReference type="Proteomes" id="UP000786811"/>
    </source>
</evidence>
<dbReference type="GO" id="GO:0030036">
    <property type="term" value="P:actin cytoskeleton organization"/>
    <property type="evidence" value="ECO:0007669"/>
    <property type="project" value="TreeGrafter"/>
</dbReference>
<dbReference type="PROSITE" id="PS50023">
    <property type="entry name" value="LIM_DOMAIN_2"/>
    <property type="match status" value="1"/>
</dbReference>
<dbReference type="Proteomes" id="UP000786811">
    <property type="component" value="Unassembled WGS sequence"/>
</dbReference>
<evidence type="ECO:0000259" key="6">
    <source>
        <dbReference type="PROSITE" id="PS50023"/>
    </source>
</evidence>
<feature type="compositionally biased region" description="Pro residues" evidence="5">
    <location>
        <begin position="52"/>
        <end position="67"/>
    </location>
</feature>
<dbReference type="PANTHER" id="PTHR24214">
    <property type="entry name" value="PDZ AND LIM DOMAIN PROTEIN ZASP"/>
    <property type="match status" value="1"/>
</dbReference>
<keyword evidence="3 4" id="KW-0440">LIM domain</keyword>
<name>A0A8J2HUD9_COTCN</name>
<keyword evidence="8" id="KW-1185">Reference proteome</keyword>
<evidence type="ECO:0000256" key="5">
    <source>
        <dbReference type="SAM" id="MobiDB-lite"/>
    </source>
</evidence>
<protein>
    <submittedName>
        <fullName evidence="7">Similar to Zasp52: PDZ and LIM domain protein Zasp (Drosophila melanogaster)</fullName>
    </submittedName>
</protein>
<dbReference type="Pfam" id="PF00412">
    <property type="entry name" value="LIM"/>
    <property type="match status" value="1"/>
</dbReference>
<dbReference type="SMART" id="SM00132">
    <property type="entry name" value="LIM"/>
    <property type="match status" value="1"/>
</dbReference>
<dbReference type="InterPro" id="IPR050604">
    <property type="entry name" value="PDZ-LIM_domain"/>
</dbReference>
<dbReference type="GO" id="GO:0003779">
    <property type="term" value="F:actin binding"/>
    <property type="evidence" value="ECO:0007669"/>
    <property type="project" value="TreeGrafter"/>
</dbReference>
<gene>
    <name evidence="7" type="ORF">HICCMSTLAB_LOCUS13832</name>
</gene>
<dbReference type="GO" id="GO:0001725">
    <property type="term" value="C:stress fiber"/>
    <property type="evidence" value="ECO:0007669"/>
    <property type="project" value="TreeGrafter"/>
</dbReference>
<organism evidence="7 8">
    <name type="scientific">Cotesia congregata</name>
    <name type="common">Parasitoid wasp</name>
    <name type="synonym">Apanteles congregatus</name>
    <dbReference type="NCBI Taxonomy" id="51543"/>
    <lineage>
        <taxon>Eukaryota</taxon>
        <taxon>Metazoa</taxon>
        <taxon>Ecdysozoa</taxon>
        <taxon>Arthropoda</taxon>
        <taxon>Hexapoda</taxon>
        <taxon>Insecta</taxon>
        <taxon>Pterygota</taxon>
        <taxon>Neoptera</taxon>
        <taxon>Endopterygota</taxon>
        <taxon>Hymenoptera</taxon>
        <taxon>Apocrita</taxon>
        <taxon>Ichneumonoidea</taxon>
        <taxon>Braconidae</taxon>
        <taxon>Microgastrinae</taxon>
        <taxon>Cotesia</taxon>
    </lineage>
</organism>
<evidence type="ECO:0000313" key="7">
    <source>
        <dbReference type="EMBL" id="CAG5109196.1"/>
    </source>
</evidence>
<dbReference type="GO" id="GO:0005912">
    <property type="term" value="C:adherens junction"/>
    <property type="evidence" value="ECO:0007669"/>
    <property type="project" value="TreeGrafter"/>
</dbReference>
<dbReference type="GO" id="GO:0031941">
    <property type="term" value="C:filamentous actin"/>
    <property type="evidence" value="ECO:0007669"/>
    <property type="project" value="TreeGrafter"/>
</dbReference>
<proteinExistence type="predicted"/>
<dbReference type="OrthoDB" id="5911912at2759"/>
<feature type="region of interest" description="Disordered" evidence="5">
    <location>
        <begin position="1"/>
        <end position="67"/>
    </location>
</feature>
<keyword evidence="2 4" id="KW-0862">Zinc</keyword>
<dbReference type="PROSITE" id="PS00478">
    <property type="entry name" value="LIM_DOMAIN_1"/>
    <property type="match status" value="1"/>
</dbReference>
<evidence type="ECO:0000256" key="3">
    <source>
        <dbReference type="ARBA" id="ARBA00023038"/>
    </source>
</evidence>
<dbReference type="EMBL" id="CAJNRD030001124">
    <property type="protein sequence ID" value="CAG5109196.1"/>
    <property type="molecule type" value="Genomic_DNA"/>
</dbReference>
<dbReference type="AlphaFoldDB" id="A0A8J2HUD9"/>
<dbReference type="CDD" id="cd09461">
    <property type="entry name" value="LIM3_Enigma_like_1"/>
    <property type="match status" value="1"/>
</dbReference>
<dbReference type="PANTHER" id="PTHR24214:SF38">
    <property type="entry name" value="PDZ AND LIM DOMAIN PROTEIN ZASP-RELATED"/>
    <property type="match status" value="1"/>
</dbReference>
<evidence type="ECO:0000256" key="2">
    <source>
        <dbReference type="ARBA" id="ARBA00022833"/>
    </source>
</evidence>
<dbReference type="InterPro" id="IPR001781">
    <property type="entry name" value="Znf_LIM"/>
</dbReference>
<dbReference type="GO" id="GO:0061061">
    <property type="term" value="P:muscle structure development"/>
    <property type="evidence" value="ECO:0007669"/>
    <property type="project" value="TreeGrafter"/>
</dbReference>
<feature type="compositionally biased region" description="Polar residues" evidence="5">
    <location>
        <begin position="16"/>
        <end position="40"/>
    </location>
</feature>
<dbReference type="GO" id="GO:0051371">
    <property type="term" value="F:muscle alpha-actinin binding"/>
    <property type="evidence" value="ECO:0007669"/>
    <property type="project" value="TreeGrafter"/>
</dbReference>
<dbReference type="FunFam" id="2.10.110.10:FF:000060">
    <property type="entry name" value="Uncharacterized protein, isoform Z"/>
    <property type="match status" value="1"/>
</dbReference>
<dbReference type="GO" id="GO:0030018">
    <property type="term" value="C:Z disc"/>
    <property type="evidence" value="ECO:0007669"/>
    <property type="project" value="TreeGrafter"/>
</dbReference>
<reference evidence="7" key="1">
    <citation type="submission" date="2021-04" db="EMBL/GenBank/DDBJ databases">
        <authorList>
            <person name="Chebbi M.A.C M."/>
        </authorList>
    </citation>
    <scope>NUCLEOTIDE SEQUENCE</scope>
</reference>
<evidence type="ECO:0000256" key="1">
    <source>
        <dbReference type="ARBA" id="ARBA00022723"/>
    </source>
</evidence>
<evidence type="ECO:0000256" key="4">
    <source>
        <dbReference type="PROSITE-ProRule" id="PRU00125"/>
    </source>
</evidence>
<dbReference type="GO" id="GO:0046872">
    <property type="term" value="F:metal ion binding"/>
    <property type="evidence" value="ECO:0007669"/>
    <property type="project" value="UniProtKB-KW"/>
</dbReference>
<accession>A0A8J2HUD9</accession>
<keyword evidence="1 4" id="KW-0479">Metal-binding</keyword>
<sequence>MKALTTAPTRPYLPLQPSNMQTGSQHYQEDNSCSTKTMYSSEVRYEETSRSFPPPPQPPQPYIPRPGSPFAEAKHQLSHPSVLNTHLSVSTQSKAARICAYCGKIFGNSPFFLEEGLPYCEADWNELFTTKCFACGFPVEADDRWVEALNNNYHSQCFNCTMCKKNFKGQSFYAKAGRPLCKNHAR</sequence>
<dbReference type="Gene3D" id="2.10.110.10">
    <property type="entry name" value="Cysteine Rich Protein"/>
    <property type="match status" value="2"/>
</dbReference>